<name>A0AA38LAD5_TAXCH</name>
<reference evidence="2 3" key="1">
    <citation type="journal article" date="2021" name="Nat. Plants">
        <title>The Taxus genome provides insights into paclitaxel biosynthesis.</title>
        <authorList>
            <person name="Xiong X."/>
            <person name="Gou J."/>
            <person name="Liao Q."/>
            <person name="Li Y."/>
            <person name="Zhou Q."/>
            <person name="Bi G."/>
            <person name="Li C."/>
            <person name="Du R."/>
            <person name="Wang X."/>
            <person name="Sun T."/>
            <person name="Guo L."/>
            <person name="Liang H."/>
            <person name="Lu P."/>
            <person name="Wu Y."/>
            <person name="Zhang Z."/>
            <person name="Ro D.K."/>
            <person name="Shang Y."/>
            <person name="Huang S."/>
            <person name="Yan J."/>
        </authorList>
    </citation>
    <scope>NUCLEOTIDE SEQUENCE [LARGE SCALE GENOMIC DNA]</scope>
    <source>
        <strain evidence="2">Ta-2019</strain>
    </source>
</reference>
<comment type="caution">
    <text evidence="2">The sequence shown here is derived from an EMBL/GenBank/DDBJ whole genome shotgun (WGS) entry which is preliminary data.</text>
</comment>
<dbReference type="EMBL" id="JAHRHJ020000004">
    <property type="protein sequence ID" value="KAH9317764.1"/>
    <property type="molecule type" value="Genomic_DNA"/>
</dbReference>
<keyword evidence="3" id="KW-1185">Reference proteome</keyword>
<accession>A0AA38LAD5</accession>
<feature type="compositionally biased region" description="Basic and acidic residues" evidence="1">
    <location>
        <begin position="44"/>
        <end position="53"/>
    </location>
</feature>
<gene>
    <name evidence="2" type="ORF">KI387_019533</name>
</gene>
<feature type="region of interest" description="Disordered" evidence="1">
    <location>
        <begin position="27"/>
        <end position="53"/>
    </location>
</feature>
<dbReference type="AlphaFoldDB" id="A0AA38LAD5"/>
<feature type="non-terminal residue" evidence="2">
    <location>
        <position position="53"/>
    </location>
</feature>
<sequence length="53" mass="6149">MLVLEPRTTKVIFETLRIEEEEGRGTDIADIVDHPRHRPANGRNGDDVTKYRM</sequence>
<protein>
    <submittedName>
        <fullName evidence="2">Uncharacterized protein</fullName>
    </submittedName>
</protein>
<evidence type="ECO:0000313" key="3">
    <source>
        <dbReference type="Proteomes" id="UP000824469"/>
    </source>
</evidence>
<dbReference type="Proteomes" id="UP000824469">
    <property type="component" value="Unassembled WGS sequence"/>
</dbReference>
<evidence type="ECO:0000256" key="1">
    <source>
        <dbReference type="SAM" id="MobiDB-lite"/>
    </source>
</evidence>
<organism evidence="2 3">
    <name type="scientific">Taxus chinensis</name>
    <name type="common">Chinese yew</name>
    <name type="synonym">Taxus wallichiana var. chinensis</name>
    <dbReference type="NCBI Taxonomy" id="29808"/>
    <lineage>
        <taxon>Eukaryota</taxon>
        <taxon>Viridiplantae</taxon>
        <taxon>Streptophyta</taxon>
        <taxon>Embryophyta</taxon>
        <taxon>Tracheophyta</taxon>
        <taxon>Spermatophyta</taxon>
        <taxon>Pinopsida</taxon>
        <taxon>Pinidae</taxon>
        <taxon>Conifers II</taxon>
        <taxon>Cupressales</taxon>
        <taxon>Taxaceae</taxon>
        <taxon>Taxus</taxon>
    </lineage>
</organism>
<proteinExistence type="predicted"/>
<evidence type="ECO:0000313" key="2">
    <source>
        <dbReference type="EMBL" id="KAH9317764.1"/>
    </source>
</evidence>